<comment type="caution">
    <text evidence="2">The sequence shown here is derived from an EMBL/GenBank/DDBJ whole genome shotgun (WGS) entry which is preliminary data.</text>
</comment>
<accession>A0A1J4RPT4</accession>
<dbReference type="PANTHER" id="PTHR34504:SF2">
    <property type="entry name" value="UPF0150 PROTEIN SSL0259"/>
    <property type="match status" value="1"/>
</dbReference>
<dbReference type="SUPFAM" id="SSF143100">
    <property type="entry name" value="TTHA1013/TTHA0281-like"/>
    <property type="match status" value="1"/>
</dbReference>
<dbReference type="InterPro" id="IPR031807">
    <property type="entry name" value="HicB-like"/>
</dbReference>
<reference evidence="2 3" key="1">
    <citation type="journal article" date="2016" name="Environ. Microbiol.">
        <title>Genomic resolution of a cold subsurface aquifer community provides metabolic insights for novel microbes adapted to high CO concentrations.</title>
        <authorList>
            <person name="Probst A.J."/>
            <person name="Castelle C.J."/>
            <person name="Singh A."/>
            <person name="Brown C.T."/>
            <person name="Anantharaman K."/>
            <person name="Sharon I."/>
            <person name="Hug L.A."/>
            <person name="Burstein D."/>
            <person name="Emerson J.B."/>
            <person name="Thomas B.C."/>
            <person name="Banfield J.F."/>
        </authorList>
    </citation>
    <scope>NUCLEOTIDE SEQUENCE [LARGE SCALE GENOMIC DNA]</scope>
    <source>
        <strain evidence="2">CG1_02_42_45</strain>
    </source>
</reference>
<evidence type="ECO:0000313" key="2">
    <source>
        <dbReference type="EMBL" id="OIN89419.1"/>
    </source>
</evidence>
<name>A0A1J4RPT4_9BACT</name>
<dbReference type="InterPro" id="IPR051404">
    <property type="entry name" value="TA_system_antitoxin"/>
</dbReference>
<dbReference type="EMBL" id="MNUJ01000041">
    <property type="protein sequence ID" value="OIN89419.1"/>
    <property type="molecule type" value="Genomic_DNA"/>
</dbReference>
<proteinExistence type="predicted"/>
<organism evidence="2 3">
    <name type="scientific">Candidatus Berkelbacteria bacterium CG1_02_42_45</name>
    <dbReference type="NCBI Taxonomy" id="1805036"/>
    <lineage>
        <taxon>Bacteria</taxon>
        <taxon>Candidatus Berkelbacteria</taxon>
    </lineage>
</organism>
<evidence type="ECO:0000313" key="3">
    <source>
        <dbReference type="Proteomes" id="UP000182753"/>
    </source>
</evidence>
<dbReference type="Pfam" id="PF15919">
    <property type="entry name" value="HicB_lk_antitox"/>
    <property type="match status" value="1"/>
</dbReference>
<evidence type="ECO:0000259" key="1">
    <source>
        <dbReference type="Pfam" id="PF15919"/>
    </source>
</evidence>
<dbReference type="AlphaFoldDB" id="A0A1J4RPT4"/>
<dbReference type="PANTHER" id="PTHR34504">
    <property type="entry name" value="ANTITOXIN HICB"/>
    <property type="match status" value="1"/>
</dbReference>
<protein>
    <recommendedName>
        <fullName evidence="1">HicB-like antitoxin of toxin-antitoxin system domain-containing protein</fullName>
    </recommendedName>
</protein>
<dbReference type="InterPro" id="IPR035069">
    <property type="entry name" value="TTHA1013/TTHA0281-like"/>
</dbReference>
<gene>
    <name evidence="2" type="ORF">AUJ40_02000</name>
</gene>
<dbReference type="Proteomes" id="UP000182753">
    <property type="component" value="Unassembled WGS sequence"/>
</dbReference>
<feature type="domain" description="HicB-like antitoxin of toxin-antitoxin system" evidence="1">
    <location>
        <begin position="8"/>
        <end position="63"/>
    </location>
</feature>
<sequence length="74" mass="8474">MKNNLRFKVYLEYDPEYNGFIADVPSLPGCMSQGKTEEEVLRNIKEAIKGYLKVVKKQKKIVPSEIVHYVTVGV</sequence>
<dbReference type="Gene3D" id="3.30.160.250">
    <property type="match status" value="1"/>
</dbReference>